<reference evidence="1 2" key="1">
    <citation type="submission" date="2021-06" db="EMBL/GenBank/DDBJ databases">
        <title>Actinomycetes sequencing.</title>
        <authorList>
            <person name="Shan Q."/>
        </authorList>
    </citation>
    <scope>NUCLEOTIDE SEQUENCE [LARGE SCALE GENOMIC DNA]</scope>
    <source>
        <strain evidence="1 2">NEAU-G5</strain>
    </source>
</reference>
<dbReference type="EMBL" id="JAHKNI010000011">
    <property type="protein sequence ID" value="MBU3065732.1"/>
    <property type="molecule type" value="Genomic_DNA"/>
</dbReference>
<organism evidence="1 2">
    <name type="scientific">Nocardia albiluteola</name>
    <dbReference type="NCBI Taxonomy" id="2842303"/>
    <lineage>
        <taxon>Bacteria</taxon>
        <taxon>Bacillati</taxon>
        <taxon>Actinomycetota</taxon>
        <taxon>Actinomycetes</taxon>
        <taxon>Mycobacteriales</taxon>
        <taxon>Nocardiaceae</taxon>
        <taxon>Nocardia</taxon>
    </lineage>
</organism>
<keyword evidence="2" id="KW-1185">Reference proteome</keyword>
<protein>
    <recommendedName>
        <fullName evidence="3">Secreted protein</fullName>
    </recommendedName>
</protein>
<sequence length="179" mass="18845">MSSRVDGSAKRYRTAMGAVIPMLAAVLMVAGIAVGAPAARADAPGVPCLWAGSTYRQGLRVYAGGWAFTCHKDLFGVAYWTKDGATNHHSTVPNPGATGNPEGNFSAGAWQPGTQYNDYCVGDQLIQGSGDIFTAVTDSTGLFLYWRSVGPISLWDFDSGVRPGPSWRSSGMCMDGVLS</sequence>
<dbReference type="Proteomes" id="UP000733379">
    <property type="component" value="Unassembled WGS sequence"/>
</dbReference>
<evidence type="ECO:0000313" key="2">
    <source>
        <dbReference type="Proteomes" id="UP000733379"/>
    </source>
</evidence>
<evidence type="ECO:0000313" key="1">
    <source>
        <dbReference type="EMBL" id="MBU3065732.1"/>
    </source>
</evidence>
<accession>A0ABS6B5Y6</accession>
<comment type="caution">
    <text evidence="1">The sequence shown here is derived from an EMBL/GenBank/DDBJ whole genome shotgun (WGS) entry which is preliminary data.</text>
</comment>
<name>A0ABS6B5Y6_9NOCA</name>
<proteinExistence type="predicted"/>
<gene>
    <name evidence="1" type="ORF">KO481_29920</name>
</gene>
<evidence type="ECO:0008006" key="3">
    <source>
        <dbReference type="Google" id="ProtNLM"/>
    </source>
</evidence>
<dbReference type="RefSeq" id="WP_215921707.1">
    <property type="nucleotide sequence ID" value="NZ_JAHKNI010000011.1"/>
</dbReference>